<dbReference type="Proteomes" id="UP001308179">
    <property type="component" value="Unassembled WGS sequence"/>
</dbReference>
<reference evidence="1 2" key="1">
    <citation type="submission" date="2023-08" db="EMBL/GenBank/DDBJ databases">
        <title>Black Yeasts Isolated from many extreme environments.</title>
        <authorList>
            <person name="Coleine C."/>
            <person name="Stajich J.E."/>
            <person name="Selbmann L."/>
        </authorList>
    </citation>
    <scope>NUCLEOTIDE SEQUENCE [LARGE SCALE GENOMIC DNA]</scope>
    <source>
        <strain evidence="1 2">CCFEE 5386</strain>
    </source>
</reference>
<protein>
    <submittedName>
        <fullName evidence="1">Uncharacterized protein</fullName>
    </submittedName>
</protein>
<keyword evidence="2" id="KW-1185">Reference proteome</keyword>
<evidence type="ECO:0000313" key="2">
    <source>
        <dbReference type="Proteomes" id="UP001308179"/>
    </source>
</evidence>
<dbReference type="EMBL" id="JAVRRR010000514">
    <property type="protein sequence ID" value="KAK5141863.1"/>
    <property type="molecule type" value="Genomic_DNA"/>
</dbReference>
<comment type="caution">
    <text evidence="1">The sequence shown here is derived from an EMBL/GenBank/DDBJ whole genome shotgun (WGS) entry which is preliminary data.</text>
</comment>
<name>A0ABR0L124_9PEZI</name>
<evidence type="ECO:0000313" key="1">
    <source>
        <dbReference type="EMBL" id="KAK5141863.1"/>
    </source>
</evidence>
<organism evidence="1 2">
    <name type="scientific">Rachicladosporium monterosium</name>
    <dbReference type="NCBI Taxonomy" id="1507873"/>
    <lineage>
        <taxon>Eukaryota</taxon>
        <taxon>Fungi</taxon>
        <taxon>Dikarya</taxon>
        <taxon>Ascomycota</taxon>
        <taxon>Pezizomycotina</taxon>
        <taxon>Dothideomycetes</taxon>
        <taxon>Dothideomycetidae</taxon>
        <taxon>Cladosporiales</taxon>
        <taxon>Cladosporiaceae</taxon>
        <taxon>Rachicladosporium</taxon>
    </lineage>
</organism>
<accession>A0ABR0L124</accession>
<gene>
    <name evidence="1" type="ORF">LTR32_005676</name>
</gene>
<sequence>MAQLVQCIGSSSAVLSLRLIVGNFRVLLHKGMGKENARRIAATRSTVERLAAIDDLTACMAHYTLAQRMHIYMLYKEALFEGNQSGEAANGRDSFVLESGVSTVRSRGNPNHVNTAAITRVMTGPGQNPSRAKKLRRVGCRLDVLVNKFGRGVLGLLGREADLRNRFVHPTHTHRRILKVTDQVFIESVAVIDRFEVDQIRLISERACPIVDMLFDDGERNHATVFQLENLEDDLTIHQASRCSLTLAMMLLPQPEVDGNMDT</sequence>
<proteinExistence type="predicted"/>